<sequence length="61" mass="6671">MEIDLRPYRIGGEVTGDWTGPYGVNADGAVLVRPDRFIAWRSKGPGTAAELEKALRTVLAR</sequence>
<accession>A0A840Q9D0</accession>
<gene>
    <name evidence="1" type="ORF">BJ970_002589</name>
</gene>
<dbReference type="EMBL" id="JACHIW010000001">
    <property type="protein sequence ID" value="MBB5155055.1"/>
    <property type="molecule type" value="Genomic_DNA"/>
</dbReference>
<evidence type="ECO:0000313" key="1">
    <source>
        <dbReference type="EMBL" id="MBB5155055.1"/>
    </source>
</evidence>
<protein>
    <submittedName>
        <fullName evidence="1">Uncharacterized protein</fullName>
    </submittedName>
</protein>
<keyword evidence="2" id="KW-1185">Reference proteome</keyword>
<organism evidence="1 2">
    <name type="scientific">Saccharopolyspora phatthalungensis</name>
    <dbReference type="NCBI Taxonomy" id="664693"/>
    <lineage>
        <taxon>Bacteria</taxon>
        <taxon>Bacillati</taxon>
        <taxon>Actinomycetota</taxon>
        <taxon>Actinomycetes</taxon>
        <taxon>Pseudonocardiales</taxon>
        <taxon>Pseudonocardiaceae</taxon>
        <taxon>Saccharopolyspora</taxon>
    </lineage>
</organism>
<reference evidence="1 2" key="1">
    <citation type="submission" date="2020-08" db="EMBL/GenBank/DDBJ databases">
        <title>Sequencing the genomes of 1000 actinobacteria strains.</title>
        <authorList>
            <person name="Klenk H.-P."/>
        </authorList>
    </citation>
    <scope>NUCLEOTIDE SEQUENCE [LARGE SCALE GENOMIC DNA]</scope>
    <source>
        <strain evidence="1 2">DSM 45584</strain>
    </source>
</reference>
<dbReference type="RefSeq" id="WP_246470830.1">
    <property type="nucleotide sequence ID" value="NZ_JACHIW010000001.1"/>
</dbReference>
<dbReference type="Gene3D" id="3.40.30.120">
    <property type="match status" value="1"/>
</dbReference>
<dbReference type="Proteomes" id="UP000584374">
    <property type="component" value="Unassembled WGS sequence"/>
</dbReference>
<proteinExistence type="predicted"/>
<dbReference type="Pfam" id="PF21274">
    <property type="entry name" value="Rng_hyd_C"/>
    <property type="match status" value="1"/>
</dbReference>
<evidence type="ECO:0000313" key="2">
    <source>
        <dbReference type="Proteomes" id="UP000584374"/>
    </source>
</evidence>
<comment type="caution">
    <text evidence="1">The sequence shown here is derived from an EMBL/GenBank/DDBJ whole genome shotgun (WGS) entry which is preliminary data.</text>
</comment>
<dbReference type="AlphaFoldDB" id="A0A840Q9D0"/>
<name>A0A840Q9D0_9PSEU</name>